<dbReference type="EMBL" id="CAAGRJ010022382">
    <property type="protein sequence ID" value="VFV36189.1"/>
    <property type="molecule type" value="Genomic_DNA"/>
</dbReference>
<dbReference type="Gene3D" id="3.30.70.330">
    <property type="match status" value="1"/>
</dbReference>
<proteinExistence type="predicted"/>
<dbReference type="PANTHER" id="PTHR48026">
    <property type="entry name" value="HOMOLOGOUS TO DROSOPHILA SQD (SQUID) PROTEIN"/>
    <property type="match status" value="1"/>
</dbReference>
<keyword evidence="2" id="KW-0694">RNA-binding</keyword>
<dbReference type="SUPFAM" id="SSF54928">
    <property type="entry name" value="RNA-binding domain, RBD"/>
    <property type="match status" value="1"/>
</dbReference>
<reference evidence="4 5" key="1">
    <citation type="submission" date="2019-01" db="EMBL/GenBank/DDBJ databases">
        <authorList>
            <person name="Alioto T."/>
            <person name="Alioto T."/>
        </authorList>
    </citation>
    <scope>NUCLEOTIDE SEQUENCE [LARGE SCALE GENOMIC DNA]</scope>
</reference>
<accession>A0A485NVA0</accession>
<evidence type="ECO:0000256" key="1">
    <source>
        <dbReference type="ARBA" id="ARBA00022737"/>
    </source>
</evidence>
<keyword evidence="1" id="KW-0677">Repeat</keyword>
<dbReference type="GO" id="GO:0000398">
    <property type="term" value="P:mRNA splicing, via spliceosome"/>
    <property type="evidence" value="ECO:0007669"/>
    <property type="project" value="TreeGrafter"/>
</dbReference>
<dbReference type="PANTHER" id="PTHR48026:SF2">
    <property type="entry name" value="HETEROGENEOUS NUCLEAR RIBONUCLEOPROTEIN A1-RELATED"/>
    <property type="match status" value="1"/>
</dbReference>
<dbReference type="Proteomes" id="UP000386466">
    <property type="component" value="Unassembled WGS sequence"/>
</dbReference>
<evidence type="ECO:0000313" key="4">
    <source>
        <dbReference type="EMBL" id="VFV36189.1"/>
    </source>
</evidence>
<dbReference type="InterPro" id="IPR021662">
    <property type="entry name" value="HnRNPA1/A2_C"/>
</dbReference>
<dbReference type="AlphaFoldDB" id="A0A485NVA0"/>
<evidence type="ECO:0000259" key="3">
    <source>
        <dbReference type="Pfam" id="PF11627"/>
    </source>
</evidence>
<organism evidence="4 5">
    <name type="scientific">Lynx pardinus</name>
    <name type="common">Iberian lynx</name>
    <name type="synonym">Felis pardina</name>
    <dbReference type="NCBI Taxonomy" id="191816"/>
    <lineage>
        <taxon>Eukaryota</taxon>
        <taxon>Metazoa</taxon>
        <taxon>Chordata</taxon>
        <taxon>Craniata</taxon>
        <taxon>Vertebrata</taxon>
        <taxon>Euteleostomi</taxon>
        <taxon>Mammalia</taxon>
        <taxon>Eutheria</taxon>
        <taxon>Laurasiatheria</taxon>
        <taxon>Carnivora</taxon>
        <taxon>Feliformia</taxon>
        <taxon>Felidae</taxon>
        <taxon>Felinae</taxon>
        <taxon>Lynx</taxon>
    </lineage>
</organism>
<evidence type="ECO:0000256" key="2">
    <source>
        <dbReference type="ARBA" id="ARBA00022884"/>
    </source>
</evidence>
<protein>
    <submittedName>
        <fullName evidence="4">Heterogeneous nuclear</fullName>
    </submittedName>
</protein>
<sequence>MTVRGSGKKTGFGFETFDDRDSVEQRVIQKYHTVNGHTCEVRKALTEQEMAGASSSQRVGMAMMGNDGNNLGGGRIYSDFGNYHNQSSNFGPMKGGDLEAKGLAPTVVEANTLLNHGGYTKVAKPRWL</sequence>
<name>A0A485NVA0_LYNPA</name>
<dbReference type="GO" id="GO:0071013">
    <property type="term" value="C:catalytic step 2 spliceosome"/>
    <property type="evidence" value="ECO:0007669"/>
    <property type="project" value="TreeGrafter"/>
</dbReference>
<keyword evidence="5" id="KW-1185">Reference proteome</keyword>
<gene>
    <name evidence="4" type="ORF">LYPA_23C007916</name>
</gene>
<dbReference type="Pfam" id="PF11627">
    <property type="entry name" value="HnRNPA1_LC"/>
    <property type="match status" value="1"/>
</dbReference>
<dbReference type="InterPro" id="IPR035979">
    <property type="entry name" value="RBD_domain_sf"/>
</dbReference>
<feature type="domain" description="Heterogeneous nuclear ribonucleoprotein A1/A2 C-terminal" evidence="3">
    <location>
        <begin position="72"/>
        <end position="97"/>
    </location>
</feature>
<dbReference type="InterPro" id="IPR012677">
    <property type="entry name" value="Nucleotide-bd_a/b_plait_sf"/>
</dbReference>
<dbReference type="GO" id="GO:0003730">
    <property type="term" value="F:mRNA 3'-UTR binding"/>
    <property type="evidence" value="ECO:0007669"/>
    <property type="project" value="TreeGrafter"/>
</dbReference>
<evidence type="ECO:0000313" key="5">
    <source>
        <dbReference type="Proteomes" id="UP000386466"/>
    </source>
</evidence>